<dbReference type="AlphaFoldDB" id="A0A6J4IFI1"/>
<feature type="compositionally biased region" description="Basic residues" evidence="1">
    <location>
        <begin position="1"/>
        <end position="12"/>
    </location>
</feature>
<sequence>CSGRRCSPRHRRGDLGSAATRRAAATEAHRSVGRQGLAHGFTCIAASPP</sequence>
<name>A0A6J4IFI1_9PROT</name>
<evidence type="ECO:0000313" key="2">
    <source>
        <dbReference type="EMBL" id="CAA9248903.1"/>
    </source>
</evidence>
<reference evidence="2" key="1">
    <citation type="submission" date="2020-02" db="EMBL/GenBank/DDBJ databases">
        <authorList>
            <person name="Meier V. D."/>
        </authorList>
    </citation>
    <scope>NUCLEOTIDE SEQUENCE</scope>
    <source>
        <strain evidence="2">AVDCRST_MAG08</strain>
    </source>
</reference>
<evidence type="ECO:0000256" key="1">
    <source>
        <dbReference type="SAM" id="MobiDB-lite"/>
    </source>
</evidence>
<protein>
    <submittedName>
        <fullName evidence="2">Uncharacterized protein</fullName>
    </submittedName>
</protein>
<feature type="non-terminal residue" evidence="2">
    <location>
        <position position="49"/>
    </location>
</feature>
<dbReference type="EMBL" id="CADCTG010000164">
    <property type="protein sequence ID" value="CAA9248903.1"/>
    <property type="molecule type" value="Genomic_DNA"/>
</dbReference>
<gene>
    <name evidence="2" type="ORF">AVDCRST_MAG08-2006</name>
</gene>
<proteinExistence type="predicted"/>
<feature type="region of interest" description="Disordered" evidence="1">
    <location>
        <begin position="1"/>
        <end position="32"/>
    </location>
</feature>
<organism evidence="2">
    <name type="scientific">uncultured Acetobacteraceae bacterium</name>
    <dbReference type="NCBI Taxonomy" id="169975"/>
    <lineage>
        <taxon>Bacteria</taxon>
        <taxon>Pseudomonadati</taxon>
        <taxon>Pseudomonadota</taxon>
        <taxon>Alphaproteobacteria</taxon>
        <taxon>Acetobacterales</taxon>
        <taxon>Acetobacteraceae</taxon>
        <taxon>environmental samples</taxon>
    </lineage>
</organism>
<feature type="non-terminal residue" evidence="2">
    <location>
        <position position="1"/>
    </location>
</feature>
<accession>A0A6J4IFI1</accession>